<reference evidence="1" key="1">
    <citation type="submission" date="2018-11" db="EMBL/GenBank/DDBJ databases">
        <authorList>
            <consortium name="Pathogen Informatics"/>
        </authorList>
    </citation>
    <scope>NUCLEOTIDE SEQUENCE</scope>
</reference>
<dbReference type="EMBL" id="CAAALY010059066">
    <property type="protein sequence ID" value="VEL22917.1"/>
    <property type="molecule type" value="Genomic_DNA"/>
</dbReference>
<organism evidence="1 2">
    <name type="scientific">Protopolystoma xenopodis</name>
    <dbReference type="NCBI Taxonomy" id="117903"/>
    <lineage>
        <taxon>Eukaryota</taxon>
        <taxon>Metazoa</taxon>
        <taxon>Spiralia</taxon>
        <taxon>Lophotrochozoa</taxon>
        <taxon>Platyhelminthes</taxon>
        <taxon>Monogenea</taxon>
        <taxon>Polyopisthocotylea</taxon>
        <taxon>Polystomatidea</taxon>
        <taxon>Polystomatidae</taxon>
        <taxon>Protopolystoma</taxon>
    </lineage>
</organism>
<dbReference type="OrthoDB" id="10255632at2759"/>
<name>A0A448WXZ7_9PLAT</name>
<sequence>FSIEFKAWDCLYEITNRTGRIIDRAYSFVSRLFAELLWHEETANHSLINSSQSAGTAEEFIQELQSKLLEKNDIIELADEAVRSGSLPTPHSHLQSILTDIGRAFIESYGNWSGILSKLDLIPLRYSDFIASKSWSAVCAKGYIYWSQLRVRCFGALPSDNSDNTTISSSGQFTPLPASPLHAANVVRLHGRTLVRFMLQRFEKERYKRSYTSESDKENTQPNSLNASAIPIGHSNSLIWGNGSLNEVDLLNTWLGTRLLLEGCQQVAELYTLLGTVREARAYLDELLRAAQRFHVPA</sequence>
<dbReference type="Proteomes" id="UP000784294">
    <property type="component" value="Unassembled WGS sequence"/>
</dbReference>
<feature type="non-terminal residue" evidence="1">
    <location>
        <position position="1"/>
    </location>
</feature>
<protein>
    <submittedName>
        <fullName evidence="1">Uncharacterized protein</fullName>
    </submittedName>
</protein>
<proteinExistence type="predicted"/>
<evidence type="ECO:0000313" key="2">
    <source>
        <dbReference type="Proteomes" id="UP000784294"/>
    </source>
</evidence>
<dbReference type="AlphaFoldDB" id="A0A448WXZ7"/>
<keyword evidence="2" id="KW-1185">Reference proteome</keyword>
<comment type="caution">
    <text evidence="1">The sequence shown here is derived from an EMBL/GenBank/DDBJ whole genome shotgun (WGS) entry which is preliminary data.</text>
</comment>
<gene>
    <name evidence="1" type="ORF">PXEA_LOCUS16357</name>
</gene>
<accession>A0A448WXZ7</accession>
<evidence type="ECO:0000313" key="1">
    <source>
        <dbReference type="EMBL" id="VEL22917.1"/>
    </source>
</evidence>